<dbReference type="InterPro" id="IPR013785">
    <property type="entry name" value="Aldolase_TIM"/>
</dbReference>
<dbReference type="RefSeq" id="WP_070788304.1">
    <property type="nucleotide sequence ID" value="NZ_CP075561.1"/>
</dbReference>
<keyword evidence="8 9" id="KW-0413">Isomerase</keyword>
<evidence type="ECO:0000256" key="9">
    <source>
        <dbReference type="HAMAP-Rule" id="MF_00147"/>
    </source>
</evidence>
<organism evidence="11 12">
    <name type="scientific">Floricoccus penangensis</name>
    <dbReference type="NCBI Taxonomy" id="1859475"/>
    <lineage>
        <taxon>Bacteria</taxon>
        <taxon>Bacillati</taxon>
        <taxon>Bacillota</taxon>
        <taxon>Bacilli</taxon>
        <taxon>Lactobacillales</taxon>
        <taxon>Streptococcaceae</taxon>
        <taxon>Floricoccus</taxon>
    </lineage>
</organism>
<protein>
    <recommendedName>
        <fullName evidence="4 9">Triosephosphate isomerase</fullName>
        <shortName evidence="9">TIM</shortName>
        <shortName evidence="9">TPI</shortName>
        <ecNumber evidence="3 9">5.3.1.1</ecNumber>
    </recommendedName>
    <alternativeName>
        <fullName evidence="9">Triose-phosphate isomerase</fullName>
    </alternativeName>
</protein>
<evidence type="ECO:0000256" key="2">
    <source>
        <dbReference type="ARBA" id="ARBA00007422"/>
    </source>
</evidence>
<comment type="subcellular location">
    <subcellularLocation>
        <location evidence="9 10">Cytoplasm</location>
    </subcellularLocation>
</comment>
<comment type="subunit">
    <text evidence="9 10">Homodimer.</text>
</comment>
<dbReference type="InterPro" id="IPR020861">
    <property type="entry name" value="Triosephosphate_isomerase_AS"/>
</dbReference>
<evidence type="ECO:0000256" key="3">
    <source>
        <dbReference type="ARBA" id="ARBA00011940"/>
    </source>
</evidence>
<evidence type="ECO:0000256" key="8">
    <source>
        <dbReference type="ARBA" id="ARBA00023235"/>
    </source>
</evidence>
<accession>A0A9Q5P007</accession>
<feature type="binding site" evidence="9">
    <location>
        <begin position="10"/>
        <end position="12"/>
    </location>
    <ligand>
        <name>substrate</name>
    </ligand>
</feature>
<feature type="binding site" evidence="9">
    <location>
        <position position="214"/>
    </location>
    <ligand>
        <name>substrate</name>
    </ligand>
</feature>
<dbReference type="InterPro" id="IPR000652">
    <property type="entry name" value="Triosephosphate_isomerase"/>
</dbReference>
<dbReference type="AlphaFoldDB" id="A0A9Q5P007"/>
<dbReference type="GO" id="GO:0006094">
    <property type="term" value="P:gluconeogenesis"/>
    <property type="evidence" value="ECO:0007669"/>
    <property type="project" value="UniProtKB-UniRule"/>
</dbReference>
<dbReference type="CDD" id="cd00311">
    <property type="entry name" value="TIM"/>
    <property type="match status" value="1"/>
</dbReference>
<comment type="catalytic activity">
    <reaction evidence="9 10">
        <text>D-glyceraldehyde 3-phosphate = dihydroxyacetone phosphate</text>
        <dbReference type="Rhea" id="RHEA:18585"/>
        <dbReference type="ChEBI" id="CHEBI:57642"/>
        <dbReference type="ChEBI" id="CHEBI:59776"/>
        <dbReference type="EC" id="5.3.1.1"/>
    </reaction>
</comment>
<dbReference type="GO" id="GO:0006096">
    <property type="term" value="P:glycolytic process"/>
    <property type="evidence" value="ECO:0007669"/>
    <property type="project" value="UniProtKB-UniRule"/>
</dbReference>
<evidence type="ECO:0000256" key="4">
    <source>
        <dbReference type="ARBA" id="ARBA00019397"/>
    </source>
</evidence>
<proteinExistence type="inferred from homology"/>
<dbReference type="GO" id="GO:0046166">
    <property type="term" value="P:glyceraldehyde-3-phosphate biosynthetic process"/>
    <property type="evidence" value="ECO:0007669"/>
    <property type="project" value="TreeGrafter"/>
</dbReference>
<sequence>MSRKPIIAGNWKMNKTLLEAQEFVDAVKDNIPSSELVDTVIGAPALFLAPMAYSSRGTDLKLSAQNSFWENSGAFTGENSPAAIADLGVQYIIIGHSERREYFHETDEDINKKAKAIIANGLTPILCCGETLETFEAGKTAEWVEGQITAGLKDLTPEQVSNLVIAYEPIWAIGTGKSATSEIADETCGVVRATVEKLYGSEVADKVRIQYGGSVKPENVDEYMSKENIDGALVGGASLEAESFLALLNFVK</sequence>
<evidence type="ECO:0000256" key="5">
    <source>
        <dbReference type="ARBA" id="ARBA00022432"/>
    </source>
</evidence>
<gene>
    <name evidence="9" type="primary">tpiA</name>
    <name evidence="11" type="ORF">BG262_04955</name>
</gene>
<comment type="pathway">
    <text evidence="1 9 10">Carbohydrate degradation; glycolysis; D-glyceraldehyde 3-phosphate from glycerone phosphate: step 1/1.</text>
</comment>
<dbReference type="Gene3D" id="3.20.20.70">
    <property type="entry name" value="Aldolase class I"/>
    <property type="match status" value="1"/>
</dbReference>
<dbReference type="GO" id="GO:0005829">
    <property type="term" value="C:cytosol"/>
    <property type="evidence" value="ECO:0007669"/>
    <property type="project" value="TreeGrafter"/>
</dbReference>
<dbReference type="InterPro" id="IPR035990">
    <property type="entry name" value="TIM_sf"/>
</dbReference>
<name>A0A9Q5P007_9LACT</name>
<dbReference type="OrthoDB" id="9809429at2"/>
<evidence type="ECO:0000256" key="7">
    <source>
        <dbReference type="ARBA" id="ARBA00023152"/>
    </source>
</evidence>
<dbReference type="FunFam" id="3.20.20.70:FF:000016">
    <property type="entry name" value="Triosephosphate isomerase"/>
    <property type="match status" value="1"/>
</dbReference>
<comment type="function">
    <text evidence="9">Involved in the gluconeogenesis. Catalyzes stereospecifically the conversion of dihydroxyacetone phosphate (DHAP) to D-glyceraldehyde-3-phosphate (G3P).</text>
</comment>
<dbReference type="GO" id="GO:0019563">
    <property type="term" value="P:glycerol catabolic process"/>
    <property type="evidence" value="ECO:0007669"/>
    <property type="project" value="TreeGrafter"/>
</dbReference>
<keyword evidence="6 9" id="KW-0963">Cytoplasm</keyword>
<dbReference type="EC" id="5.3.1.1" evidence="3 9"/>
<dbReference type="GO" id="GO:0004807">
    <property type="term" value="F:triose-phosphate isomerase activity"/>
    <property type="evidence" value="ECO:0007669"/>
    <property type="project" value="UniProtKB-UniRule"/>
</dbReference>
<feature type="binding site" evidence="9">
    <location>
        <position position="174"/>
    </location>
    <ligand>
        <name>substrate</name>
    </ligand>
</feature>
<dbReference type="Pfam" id="PF00121">
    <property type="entry name" value="TIM"/>
    <property type="match status" value="1"/>
</dbReference>
<comment type="pathway">
    <text evidence="9 10">Carbohydrate biosynthesis; gluconeogenesis.</text>
</comment>
<dbReference type="HAMAP" id="MF_00147_B">
    <property type="entry name" value="TIM_B"/>
    <property type="match status" value="1"/>
</dbReference>
<dbReference type="SUPFAM" id="SSF51351">
    <property type="entry name" value="Triosephosphate isomerase (TIM)"/>
    <property type="match status" value="1"/>
</dbReference>
<evidence type="ECO:0000313" key="12">
    <source>
        <dbReference type="Proteomes" id="UP000177273"/>
    </source>
</evidence>
<evidence type="ECO:0000256" key="1">
    <source>
        <dbReference type="ARBA" id="ARBA00004680"/>
    </source>
</evidence>
<dbReference type="PANTHER" id="PTHR21139">
    <property type="entry name" value="TRIOSEPHOSPHATE ISOMERASE"/>
    <property type="match status" value="1"/>
</dbReference>
<keyword evidence="12" id="KW-1185">Reference proteome</keyword>
<comment type="similarity">
    <text evidence="2 9 10">Belongs to the triosephosphate isomerase family.</text>
</comment>
<dbReference type="NCBIfam" id="TIGR00419">
    <property type="entry name" value="tim"/>
    <property type="match status" value="1"/>
</dbReference>
<dbReference type="PROSITE" id="PS51440">
    <property type="entry name" value="TIM_2"/>
    <property type="match status" value="1"/>
</dbReference>
<reference evidence="12" key="1">
    <citation type="submission" date="2016-09" db="EMBL/GenBank/DDBJ databases">
        <title>Draft genome sequence of a novel species of the family Streptococcaceae isolated from flowers.</title>
        <authorList>
            <person name="Chuah L.-O."/>
            <person name="Yap K.-P."/>
            <person name="Thong K.L."/>
            <person name="Liong M.T."/>
            <person name="Ahmad R."/>
            <person name="Rusul G."/>
        </authorList>
    </citation>
    <scope>NUCLEOTIDE SEQUENCE [LARGE SCALE GENOMIC DNA]</scope>
    <source>
        <strain evidence="12">HibF3</strain>
    </source>
</reference>
<evidence type="ECO:0000256" key="10">
    <source>
        <dbReference type="RuleBase" id="RU363013"/>
    </source>
</evidence>
<evidence type="ECO:0000256" key="6">
    <source>
        <dbReference type="ARBA" id="ARBA00022490"/>
    </source>
</evidence>
<dbReference type="PROSITE" id="PS00171">
    <property type="entry name" value="TIM_1"/>
    <property type="match status" value="1"/>
</dbReference>
<feature type="active site" description="Proton acceptor" evidence="9">
    <location>
        <position position="168"/>
    </location>
</feature>
<dbReference type="PANTHER" id="PTHR21139:SF42">
    <property type="entry name" value="TRIOSEPHOSPHATE ISOMERASE"/>
    <property type="match status" value="1"/>
</dbReference>
<dbReference type="EMBL" id="MKIQ01000028">
    <property type="protein sequence ID" value="OFI46367.1"/>
    <property type="molecule type" value="Genomic_DNA"/>
</dbReference>
<evidence type="ECO:0000313" key="11">
    <source>
        <dbReference type="EMBL" id="OFI46367.1"/>
    </source>
</evidence>
<keyword evidence="7 9" id="KW-0324">Glycolysis</keyword>
<comment type="caution">
    <text evidence="11">The sequence shown here is derived from an EMBL/GenBank/DDBJ whole genome shotgun (WGS) entry which is preliminary data.</text>
</comment>
<dbReference type="InterPro" id="IPR022896">
    <property type="entry name" value="TrioseP_Isoase_bac/euk"/>
</dbReference>
<keyword evidence="5 9" id="KW-0312">Gluconeogenesis</keyword>
<dbReference type="Proteomes" id="UP000177273">
    <property type="component" value="Unassembled WGS sequence"/>
</dbReference>
<feature type="active site" description="Electrophile" evidence="9">
    <location>
        <position position="96"/>
    </location>
</feature>
<feature type="binding site" evidence="9">
    <location>
        <begin position="235"/>
        <end position="236"/>
    </location>
    <ligand>
        <name>substrate</name>
    </ligand>
</feature>